<dbReference type="EMBL" id="JH793093">
    <property type="protein sequence ID" value="ELQ34781.1"/>
    <property type="molecule type" value="Genomic_DNA"/>
</dbReference>
<dbReference type="PANTHER" id="PTHR40845">
    <property type="match status" value="1"/>
</dbReference>
<name>A0AA97NR60_PYRO3</name>
<dbReference type="Pfam" id="PF25411">
    <property type="entry name" value="DUF7888"/>
    <property type="match status" value="1"/>
</dbReference>
<dbReference type="PANTHER" id="PTHR40845:SF1">
    <property type="match status" value="1"/>
</dbReference>
<accession>A0AA97NR60</accession>
<gene>
    <name evidence="2" type="ORF">OOU_Y34scaffold00745g56</name>
</gene>
<dbReference type="AlphaFoldDB" id="A0AA97NR60"/>
<feature type="domain" description="DUF7888" evidence="1">
    <location>
        <begin position="145"/>
        <end position="277"/>
    </location>
</feature>
<proteinExistence type="predicted"/>
<sequence length="277" mass="29764">MLVLESANRINVETSTSHAVRLPTPEFSSRLGGPGYFATHLMGTRSRFDKLEPGDLPTELTSASARVPWSDGYAKVECYQNRDSKMRFSTVAVLAIFGAVQATPIAAPEPVLETAVDAPIEARAILSGGEDFAPAQLEKRLDPITTSIVVAAGSALATKAVDAAVKAVGNAIKGLQNWDKVREEFTKKTVSEMWAKIDKKAYSAAVCYNMDYDAPNIDGKTSVAVKSGLLKTTYDCFFMKAGAQTFKGKGDGGFQNMAAQHDSRCTYDSKAITLTCK</sequence>
<protein>
    <recommendedName>
        <fullName evidence="1">DUF7888 domain-containing protein</fullName>
    </recommendedName>
</protein>
<reference evidence="2" key="1">
    <citation type="journal article" date="2012" name="PLoS Genet.">
        <title>Comparative analysis of the genomes of two field isolates of the rice blast fungus Magnaporthe oryzae.</title>
        <authorList>
            <person name="Xue M."/>
            <person name="Yang J."/>
            <person name="Li Z."/>
            <person name="Hu S."/>
            <person name="Yao N."/>
            <person name="Dean R.A."/>
            <person name="Zhao W."/>
            <person name="Shen M."/>
            <person name="Zhang H."/>
            <person name="Li C."/>
            <person name="Liu L."/>
            <person name="Cao L."/>
            <person name="Xu X."/>
            <person name="Xing Y."/>
            <person name="Hsiang T."/>
            <person name="Zhang Z."/>
            <person name="Xu J.R."/>
            <person name="Peng Y.L."/>
        </authorList>
    </citation>
    <scope>NUCLEOTIDE SEQUENCE</scope>
    <source>
        <strain evidence="2">Y34</strain>
    </source>
</reference>
<organism evidence="2">
    <name type="scientific">Pyricularia oryzae (strain Y34)</name>
    <name type="common">Rice blast fungus</name>
    <name type="synonym">Magnaporthe oryzae</name>
    <dbReference type="NCBI Taxonomy" id="1143189"/>
    <lineage>
        <taxon>Eukaryota</taxon>
        <taxon>Fungi</taxon>
        <taxon>Dikarya</taxon>
        <taxon>Ascomycota</taxon>
        <taxon>Pezizomycotina</taxon>
        <taxon>Sordariomycetes</taxon>
        <taxon>Sordariomycetidae</taxon>
        <taxon>Magnaporthales</taxon>
        <taxon>Pyriculariaceae</taxon>
        <taxon>Pyricularia</taxon>
    </lineage>
</organism>
<evidence type="ECO:0000313" key="2">
    <source>
        <dbReference type="EMBL" id="ELQ34781.1"/>
    </source>
</evidence>
<dbReference type="InterPro" id="IPR057210">
    <property type="entry name" value="DUF7888"/>
</dbReference>
<evidence type="ECO:0000259" key="1">
    <source>
        <dbReference type="Pfam" id="PF25411"/>
    </source>
</evidence>
<dbReference type="Proteomes" id="UP000011086">
    <property type="component" value="Unassembled WGS sequence"/>
</dbReference>